<evidence type="ECO:0000313" key="3">
    <source>
        <dbReference type="Proteomes" id="UP001165289"/>
    </source>
</evidence>
<reference evidence="2 3" key="1">
    <citation type="journal article" date="2023" name="BMC Biol.">
        <title>The compact genome of the sponge Oopsacas minuta (Hexactinellida) is lacking key metazoan core genes.</title>
        <authorList>
            <person name="Santini S."/>
            <person name="Schenkelaars Q."/>
            <person name="Jourda C."/>
            <person name="Duchesne M."/>
            <person name="Belahbib H."/>
            <person name="Rocher C."/>
            <person name="Selva M."/>
            <person name="Riesgo A."/>
            <person name="Vervoort M."/>
            <person name="Leys S.P."/>
            <person name="Kodjabachian L."/>
            <person name="Le Bivic A."/>
            <person name="Borchiellini C."/>
            <person name="Claverie J.M."/>
            <person name="Renard E."/>
        </authorList>
    </citation>
    <scope>NUCLEOTIDE SEQUENCE [LARGE SCALE GENOMIC DNA]</scope>
    <source>
        <strain evidence="2">SPO-2</strain>
    </source>
</reference>
<organism evidence="2 3">
    <name type="scientific">Oopsacas minuta</name>
    <dbReference type="NCBI Taxonomy" id="111878"/>
    <lineage>
        <taxon>Eukaryota</taxon>
        <taxon>Metazoa</taxon>
        <taxon>Porifera</taxon>
        <taxon>Hexactinellida</taxon>
        <taxon>Hexasterophora</taxon>
        <taxon>Lyssacinosida</taxon>
        <taxon>Leucopsacidae</taxon>
        <taxon>Oopsacas</taxon>
    </lineage>
</organism>
<dbReference type="AlphaFoldDB" id="A0AAV7JU89"/>
<dbReference type="EMBL" id="JAKMXF010000299">
    <property type="protein sequence ID" value="KAI6652499.1"/>
    <property type="molecule type" value="Genomic_DNA"/>
</dbReference>
<evidence type="ECO:0000313" key="2">
    <source>
        <dbReference type="EMBL" id="KAI6652499.1"/>
    </source>
</evidence>
<name>A0AAV7JU89_9METZ</name>
<accession>A0AAV7JU89</accession>
<dbReference type="InterPro" id="IPR038717">
    <property type="entry name" value="Tc1-like_DDE_dom"/>
</dbReference>
<evidence type="ECO:0000259" key="1">
    <source>
        <dbReference type="Pfam" id="PF13358"/>
    </source>
</evidence>
<comment type="caution">
    <text evidence="2">The sequence shown here is derived from an EMBL/GenBank/DDBJ whole genome shotgun (WGS) entry which is preliminary data.</text>
</comment>
<protein>
    <recommendedName>
        <fullName evidence="1">Tc1-like transposase DDE domain-containing protein</fullName>
    </recommendedName>
</protein>
<dbReference type="GO" id="GO:0003676">
    <property type="term" value="F:nucleic acid binding"/>
    <property type="evidence" value="ECO:0007669"/>
    <property type="project" value="InterPro"/>
</dbReference>
<dbReference type="Pfam" id="PF13358">
    <property type="entry name" value="DDE_3"/>
    <property type="match status" value="1"/>
</dbReference>
<proteinExistence type="predicted"/>
<keyword evidence="3" id="KW-1185">Reference proteome</keyword>
<feature type="domain" description="Tc1-like transposase DDE" evidence="1">
    <location>
        <begin position="30"/>
        <end position="123"/>
    </location>
</feature>
<dbReference type="Gene3D" id="3.30.420.10">
    <property type="entry name" value="Ribonuclease H-like superfamily/Ribonuclease H"/>
    <property type="match status" value="1"/>
</dbReference>
<sequence length="163" mass="18697">MMSFRAISKLHFIPLKQTVNTAYYIDEILAKSCLNTLRRIKNNGSVLEMKMVLNMSKVVFMQDGAPAHTSKMTQGWCKENLPNYLKKSQWLGNSSDLNPIENLWGYLQEELNKREPAKTISVLKMQLESAWEALQSSFFQALVDGMPERVKTCIELDGKYISK</sequence>
<dbReference type="InterPro" id="IPR036397">
    <property type="entry name" value="RNaseH_sf"/>
</dbReference>
<gene>
    <name evidence="2" type="ORF">LOD99_7513</name>
</gene>
<dbReference type="Proteomes" id="UP001165289">
    <property type="component" value="Unassembled WGS sequence"/>
</dbReference>